<dbReference type="Pfam" id="PF02683">
    <property type="entry name" value="DsbD_TM"/>
    <property type="match status" value="1"/>
</dbReference>
<organism evidence="9 10">
    <name type="scientific">Rarispira pelagica</name>
    <dbReference type="NCBI Taxonomy" id="3141764"/>
    <lineage>
        <taxon>Bacteria</taxon>
        <taxon>Pseudomonadati</taxon>
        <taxon>Spirochaetota</taxon>
        <taxon>Spirochaetia</taxon>
        <taxon>Winmispirales</taxon>
        <taxon>Winmispiraceae</taxon>
        <taxon>Rarispira</taxon>
    </lineage>
</organism>
<feature type="transmembrane region" description="Helical" evidence="7">
    <location>
        <begin position="124"/>
        <end position="151"/>
    </location>
</feature>
<dbReference type="PANTHER" id="PTHR31272">
    <property type="entry name" value="CYTOCHROME C-TYPE BIOGENESIS PROTEIN HI_1454-RELATED"/>
    <property type="match status" value="1"/>
</dbReference>
<dbReference type="PANTHER" id="PTHR31272:SF4">
    <property type="entry name" value="CYTOCHROME C-TYPE BIOGENESIS PROTEIN HI_1454-RELATED"/>
    <property type="match status" value="1"/>
</dbReference>
<dbReference type="Proteomes" id="UP001466331">
    <property type="component" value="Unassembled WGS sequence"/>
</dbReference>
<reference evidence="9 10" key="1">
    <citation type="submission" date="2024-03" db="EMBL/GenBank/DDBJ databases">
        <title>Ignisphaera cupida sp. nov., a hyperthermophilic hydrolytic archaeon from a hot spring of Kamchatka, and proposal of Ignisphaeraceae fam. nov.</title>
        <authorList>
            <person name="Podosokorskaya O.A."/>
            <person name="Elcheninov A.G."/>
            <person name="Maltseva A.I."/>
            <person name="Zayulina K.S."/>
            <person name="Novikov A."/>
            <person name="Merkel A.Y."/>
        </authorList>
    </citation>
    <scope>NUCLEOTIDE SEQUENCE [LARGE SCALE GENOMIC DNA]</scope>
    <source>
        <strain evidence="9 10">38H-sp</strain>
    </source>
</reference>
<dbReference type="InterPro" id="IPR051790">
    <property type="entry name" value="Cytochrome_c-biogenesis_DsbD"/>
</dbReference>
<proteinExistence type="inferred from homology"/>
<keyword evidence="6 7" id="KW-0472">Membrane</keyword>
<gene>
    <name evidence="9" type="ORF">WKV44_08060</name>
</gene>
<feature type="transmembrane region" description="Helical" evidence="7">
    <location>
        <begin position="82"/>
        <end position="103"/>
    </location>
</feature>
<keyword evidence="3 7" id="KW-0812">Transmembrane</keyword>
<evidence type="ECO:0000256" key="2">
    <source>
        <dbReference type="ARBA" id="ARBA00006143"/>
    </source>
</evidence>
<comment type="caution">
    <text evidence="9">The sequence shown here is derived from an EMBL/GenBank/DDBJ whole genome shotgun (WGS) entry which is preliminary data.</text>
</comment>
<evidence type="ECO:0000313" key="9">
    <source>
        <dbReference type="EMBL" id="MEM5948498.1"/>
    </source>
</evidence>
<feature type="transmembrane region" description="Helical" evidence="7">
    <location>
        <begin position="54"/>
        <end position="76"/>
    </location>
</feature>
<feature type="transmembrane region" description="Helical" evidence="7">
    <location>
        <begin position="245"/>
        <end position="269"/>
    </location>
</feature>
<feature type="transmembrane region" description="Helical" evidence="7">
    <location>
        <begin position="6"/>
        <end position="33"/>
    </location>
</feature>
<evidence type="ECO:0000256" key="4">
    <source>
        <dbReference type="ARBA" id="ARBA00022748"/>
    </source>
</evidence>
<feature type="transmembrane region" description="Helical" evidence="7">
    <location>
        <begin position="281"/>
        <end position="305"/>
    </location>
</feature>
<evidence type="ECO:0000259" key="8">
    <source>
        <dbReference type="Pfam" id="PF02683"/>
    </source>
</evidence>
<keyword evidence="4" id="KW-0201">Cytochrome c-type biogenesis</keyword>
<name>A0ABU9UCV9_9SPIR</name>
<accession>A0ABU9UCV9</accession>
<feature type="domain" description="Cytochrome C biogenesis protein transmembrane" evidence="8">
    <location>
        <begin position="7"/>
        <end position="213"/>
    </location>
</feature>
<feature type="transmembrane region" description="Helical" evidence="7">
    <location>
        <begin position="163"/>
        <end position="191"/>
    </location>
</feature>
<feature type="transmembrane region" description="Helical" evidence="7">
    <location>
        <begin position="203"/>
        <end position="225"/>
    </location>
</feature>
<evidence type="ECO:0000313" key="10">
    <source>
        <dbReference type="Proteomes" id="UP001466331"/>
    </source>
</evidence>
<comment type="subcellular location">
    <subcellularLocation>
        <location evidence="1">Membrane</location>
        <topology evidence="1">Multi-pass membrane protein</topology>
    </subcellularLocation>
</comment>
<sequence length="321" mass="34311">MSNASILPFSFIGGILSFLSPCILPMVPVYLSLLSGVSVNAVGDEKKKVVLSSVWFILGFSIVFAVLGLLSSVLFFLASGVWINWIAGSLIILFGLHTIFDIFPALNLEKRFSVSGKPASAAGAFILGLAFGAGWSPCVGPILTGILALAGQSGSLVMGFSALMLYALGLGLPFILVAVFFSSAKGILVFFKRHAKYVKVVSGIFLIAVGLIIAFGKTFALNALFTRWSGYIFSFYYDAYNRSPVLVSVVSSVFFLFVPAVLFAVSAVKRIKKAAKNAYDFSFYVISGFAFVFFIGFILAVIGVWDFVSSILFVLSGGVSL</sequence>
<comment type="similarity">
    <text evidence="2">Belongs to the DsbD family.</text>
</comment>
<evidence type="ECO:0000256" key="7">
    <source>
        <dbReference type="SAM" id="Phobius"/>
    </source>
</evidence>
<keyword evidence="5 7" id="KW-1133">Transmembrane helix</keyword>
<dbReference type="InterPro" id="IPR003834">
    <property type="entry name" value="Cyt_c_assmbl_TM_dom"/>
</dbReference>
<keyword evidence="10" id="KW-1185">Reference proteome</keyword>
<dbReference type="RefSeq" id="WP_420069941.1">
    <property type="nucleotide sequence ID" value="NZ_JBCHKQ010000003.1"/>
</dbReference>
<evidence type="ECO:0000256" key="1">
    <source>
        <dbReference type="ARBA" id="ARBA00004141"/>
    </source>
</evidence>
<evidence type="ECO:0000256" key="3">
    <source>
        <dbReference type="ARBA" id="ARBA00022692"/>
    </source>
</evidence>
<evidence type="ECO:0000256" key="5">
    <source>
        <dbReference type="ARBA" id="ARBA00022989"/>
    </source>
</evidence>
<protein>
    <submittedName>
        <fullName evidence="9">Cytochrome c biogenesis protein CcdA</fullName>
    </submittedName>
</protein>
<dbReference type="EMBL" id="JBCHKQ010000003">
    <property type="protein sequence ID" value="MEM5948498.1"/>
    <property type="molecule type" value="Genomic_DNA"/>
</dbReference>
<evidence type="ECO:0000256" key="6">
    <source>
        <dbReference type="ARBA" id="ARBA00023136"/>
    </source>
</evidence>